<reference evidence="1 2" key="1">
    <citation type="journal article" date="2018" name="Sci. Rep.">
        <title>Genomic signatures of local adaptation to the degree of environmental predictability in rotifers.</title>
        <authorList>
            <person name="Franch-Gras L."/>
            <person name="Hahn C."/>
            <person name="Garcia-Roger E.M."/>
            <person name="Carmona M.J."/>
            <person name="Serra M."/>
            <person name="Gomez A."/>
        </authorList>
    </citation>
    <scope>NUCLEOTIDE SEQUENCE [LARGE SCALE GENOMIC DNA]</scope>
    <source>
        <strain evidence="1">HYR1</strain>
    </source>
</reference>
<evidence type="ECO:0000313" key="2">
    <source>
        <dbReference type="Proteomes" id="UP000276133"/>
    </source>
</evidence>
<dbReference type="Proteomes" id="UP000276133">
    <property type="component" value="Unassembled WGS sequence"/>
</dbReference>
<dbReference type="AlphaFoldDB" id="A0A3M7Q7H8"/>
<accession>A0A3M7Q7H8</accession>
<organism evidence="1 2">
    <name type="scientific">Brachionus plicatilis</name>
    <name type="common">Marine rotifer</name>
    <name type="synonym">Brachionus muelleri</name>
    <dbReference type="NCBI Taxonomy" id="10195"/>
    <lineage>
        <taxon>Eukaryota</taxon>
        <taxon>Metazoa</taxon>
        <taxon>Spiralia</taxon>
        <taxon>Gnathifera</taxon>
        <taxon>Rotifera</taxon>
        <taxon>Eurotatoria</taxon>
        <taxon>Monogononta</taxon>
        <taxon>Pseudotrocha</taxon>
        <taxon>Ploima</taxon>
        <taxon>Brachionidae</taxon>
        <taxon>Brachionus</taxon>
    </lineage>
</organism>
<evidence type="ECO:0000313" key="1">
    <source>
        <dbReference type="EMBL" id="RNA06875.1"/>
    </source>
</evidence>
<protein>
    <submittedName>
        <fullName evidence="1">Uncharacterized protein</fullName>
    </submittedName>
</protein>
<proteinExistence type="predicted"/>
<comment type="caution">
    <text evidence="1">The sequence shown here is derived from an EMBL/GenBank/DDBJ whole genome shotgun (WGS) entry which is preliminary data.</text>
</comment>
<keyword evidence="2" id="KW-1185">Reference proteome</keyword>
<sequence length="61" mass="7220">MTLSVIKMDFETFSNDSEISFNNTEHKSYAAFKLLRSLKKFILFTKTPVQIDHTRFLLFTK</sequence>
<dbReference type="EMBL" id="REGN01007244">
    <property type="protein sequence ID" value="RNA06875.1"/>
    <property type="molecule type" value="Genomic_DNA"/>
</dbReference>
<gene>
    <name evidence="1" type="ORF">BpHYR1_014861</name>
</gene>
<name>A0A3M7Q7H8_BRAPC</name>